<evidence type="ECO:0000313" key="6">
    <source>
        <dbReference type="Proteomes" id="UP000638986"/>
    </source>
</evidence>
<dbReference type="EMBL" id="JADMCD010000001">
    <property type="protein sequence ID" value="MBF8639455.1"/>
    <property type="molecule type" value="Genomic_DNA"/>
</dbReference>
<evidence type="ECO:0000313" key="2">
    <source>
        <dbReference type="EMBL" id="MBH3438806.1"/>
    </source>
</evidence>
<dbReference type="Proteomes" id="UP000250443">
    <property type="component" value="Unassembled WGS sequence"/>
</dbReference>
<sequence>MKTRAGAAFLFLTLLAVLLGGLGLDPASTPSTEASTAASTDCMYGYEPYGCAAPMQVGGDFAMLARM</sequence>
<protein>
    <submittedName>
        <fullName evidence="3">Uncharacterized protein</fullName>
    </submittedName>
</protein>
<accession>A0A2X2CPJ5</accession>
<dbReference type="EMBL" id="JADTXM010000005">
    <property type="protein sequence ID" value="MBH3438806.1"/>
    <property type="molecule type" value="Genomic_DNA"/>
</dbReference>
<reference evidence="1 5" key="2">
    <citation type="submission" date="2020-10" db="EMBL/GenBank/DDBJ databases">
        <title>Genome sequences of Pseudomonas isolates.</title>
        <authorList>
            <person name="Wessels L."/>
            <person name="Reich F."/>
            <person name="Hammerl J."/>
        </authorList>
    </citation>
    <scope>NUCLEOTIDE SEQUENCE [LARGE SCALE GENOMIC DNA]</scope>
    <source>
        <strain evidence="1 5">20-MO00624-0</strain>
    </source>
</reference>
<evidence type="ECO:0000313" key="5">
    <source>
        <dbReference type="Proteomes" id="UP000626180"/>
    </source>
</evidence>
<dbReference type="Proteomes" id="UP000638986">
    <property type="component" value="Unassembled WGS sequence"/>
</dbReference>
<dbReference type="RefSeq" id="WP_010797241.1">
    <property type="nucleotide sequence ID" value="NZ_CP044086.1"/>
</dbReference>
<dbReference type="Proteomes" id="UP000626180">
    <property type="component" value="Unassembled WGS sequence"/>
</dbReference>
<keyword evidence="5" id="KW-1185">Reference proteome</keyword>
<dbReference type="EMBL" id="UAUF01000013">
    <property type="protein sequence ID" value="SPZ10107.1"/>
    <property type="molecule type" value="Genomic_DNA"/>
</dbReference>
<organism evidence="3 4">
    <name type="scientific">Pseudomonas luteola</name>
    <dbReference type="NCBI Taxonomy" id="47886"/>
    <lineage>
        <taxon>Bacteria</taxon>
        <taxon>Pseudomonadati</taxon>
        <taxon>Pseudomonadota</taxon>
        <taxon>Gammaproteobacteria</taxon>
        <taxon>Pseudomonadales</taxon>
        <taxon>Pseudomonadaceae</taxon>
        <taxon>Pseudomonas</taxon>
    </lineage>
</organism>
<name>A0A2X2CPJ5_PSELU</name>
<reference evidence="3 4" key="1">
    <citation type="submission" date="2018-06" db="EMBL/GenBank/DDBJ databases">
        <authorList>
            <consortium name="Pathogen Informatics"/>
            <person name="Doyle S."/>
        </authorList>
    </citation>
    <scope>NUCLEOTIDE SEQUENCE [LARGE SCALE GENOMIC DNA]</scope>
    <source>
        <strain evidence="3 4">NCTC11842</strain>
    </source>
</reference>
<reference evidence="2 6" key="3">
    <citation type="submission" date="2020-11" db="EMBL/GenBank/DDBJ databases">
        <title>Enhanced detection system for hospital associated transmission using whole genome sequencing surveillance.</title>
        <authorList>
            <person name="Harrison L.H."/>
            <person name="Van Tyne D."/>
            <person name="Marsh J.W."/>
            <person name="Griffith M.P."/>
            <person name="Snyder D.J."/>
            <person name="Cooper V.S."/>
            <person name="Mustapha M."/>
        </authorList>
    </citation>
    <scope>NUCLEOTIDE SEQUENCE [LARGE SCALE GENOMIC DNA]</scope>
    <source>
        <strain evidence="2 6">PSB00013</strain>
    </source>
</reference>
<evidence type="ECO:0000313" key="4">
    <source>
        <dbReference type="Proteomes" id="UP000250443"/>
    </source>
</evidence>
<dbReference type="AlphaFoldDB" id="A0A2X2CPJ5"/>
<evidence type="ECO:0000313" key="3">
    <source>
        <dbReference type="EMBL" id="SPZ10107.1"/>
    </source>
</evidence>
<evidence type="ECO:0000313" key="1">
    <source>
        <dbReference type="EMBL" id="MBF8639455.1"/>
    </source>
</evidence>
<proteinExistence type="predicted"/>
<gene>
    <name evidence="2" type="ORF">I5Q09_08905</name>
    <name evidence="1" type="ORF">IRZ65_01990</name>
    <name evidence="3" type="ORF">NCTC11842_03693</name>
</gene>